<evidence type="ECO:0000259" key="6">
    <source>
        <dbReference type="Pfam" id="PF02465"/>
    </source>
</evidence>
<keyword evidence="4 5" id="KW-0975">Bacterial flagellum</keyword>
<keyword evidence="5" id="KW-0964">Secreted</keyword>
<dbReference type="PANTHER" id="PTHR30288">
    <property type="entry name" value="FLAGELLAR CAP/ASSEMBLY PROTEIN FLID"/>
    <property type="match status" value="1"/>
</dbReference>
<dbReference type="GO" id="GO:0005576">
    <property type="term" value="C:extracellular region"/>
    <property type="evidence" value="ECO:0007669"/>
    <property type="project" value="UniProtKB-SubCell"/>
</dbReference>
<dbReference type="PANTHER" id="PTHR30288:SF0">
    <property type="entry name" value="FLAGELLAR HOOK-ASSOCIATED PROTEIN 2"/>
    <property type="match status" value="1"/>
</dbReference>
<dbReference type="Proteomes" id="UP000072741">
    <property type="component" value="Unassembled WGS sequence"/>
</dbReference>
<dbReference type="Pfam" id="PF07195">
    <property type="entry name" value="FliD_C"/>
    <property type="match status" value="1"/>
</dbReference>
<dbReference type="InterPro" id="IPR040026">
    <property type="entry name" value="FliD"/>
</dbReference>
<evidence type="ECO:0000256" key="5">
    <source>
        <dbReference type="RuleBase" id="RU362066"/>
    </source>
</evidence>
<dbReference type="GO" id="GO:0009421">
    <property type="term" value="C:bacterial-type flagellum filament cap"/>
    <property type="evidence" value="ECO:0007669"/>
    <property type="project" value="InterPro"/>
</dbReference>
<keyword evidence="9" id="KW-1185">Reference proteome</keyword>
<organism evidence="8 9">
    <name type="scientific">Pseudacidovorax intermedius</name>
    <dbReference type="NCBI Taxonomy" id="433924"/>
    <lineage>
        <taxon>Bacteria</taxon>
        <taxon>Pseudomonadati</taxon>
        <taxon>Pseudomonadota</taxon>
        <taxon>Betaproteobacteria</taxon>
        <taxon>Burkholderiales</taxon>
        <taxon>Comamonadaceae</taxon>
        <taxon>Pseudacidovorax</taxon>
    </lineage>
</organism>
<dbReference type="OrthoDB" id="9810816at2"/>
<evidence type="ECO:0000256" key="4">
    <source>
        <dbReference type="ARBA" id="ARBA00023143"/>
    </source>
</evidence>
<feature type="domain" description="Flagellar hook-associated protein 2 C-terminal" evidence="7">
    <location>
        <begin position="237"/>
        <end position="475"/>
    </location>
</feature>
<dbReference type="InterPro" id="IPR010809">
    <property type="entry name" value="FliD_C"/>
</dbReference>
<feature type="domain" description="Flagellar hook-associated protein 2 N-terminal" evidence="6">
    <location>
        <begin position="13"/>
        <end position="109"/>
    </location>
</feature>
<dbReference type="AlphaFoldDB" id="A0A147HB73"/>
<comment type="subunit">
    <text evidence="2 5">Homopentamer.</text>
</comment>
<dbReference type="InterPro" id="IPR003481">
    <property type="entry name" value="FliD_N"/>
</dbReference>
<evidence type="ECO:0000313" key="8">
    <source>
        <dbReference type="EMBL" id="KTT27207.1"/>
    </source>
</evidence>
<sequence>MATTGSVTSSGTNFDIDGLISKLISIDQRSVTKLQTQASAMQSQVSTLGTLKAMTSTLSDAVSALSKPDVWASKTVSSTSSAVGVKVSDSSQAMAGTLQVSVSQLARGQSVSSSARAATDGFQAGTLTLQVGTWSGTSGSSPSFAAGSSAAVDVAIEQGDTLATVASKINAAGAGVTASVITDLSGQRLVMRSADTGEAAGFKVSASGSGSGTALSNLAFDAPGTNAGMVANGVSWAANAMANIDGIAVTSASNTLTDTVPGLTLTLSQVTTSPAAISTGTDTAALTTAVQGFVNAYNNLNTQIASLSSYNASTGKAGLMQGDSMVTGLQTMMRRLAGAPNGSGAITTLSQLGIAFSKTADGSLTLDSAKLAQALAKPDDVKAFFMGPATTGTTGTTDGSGTDSSSAGGFATRFFAFTTGVLGTDGSFDTRNKSLQEQISDNSDEQTRENDRISQTEARLRLQYSALDAKLSTLNALNDYVKQQITTWNKSN</sequence>
<dbReference type="InterPro" id="IPR010810">
    <property type="entry name" value="Flagellin_hook_IN_motif"/>
</dbReference>
<comment type="subcellular location">
    <subcellularLocation>
        <location evidence="5">Secreted</location>
    </subcellularLocation>
    <subcellularLocation>
        <location evidence="5">Bacterial flagellum</location>
    </subcellularLocation>
</comment>
<dbReference type="Pfam" id="PF07196">
    <property type="entry name" value="Flagellin_IN"/>
    <property type="match status" value="1"/>
</dbReference>
<comment type="caution">
    <text evidence="8">The sequence shown here is derived from an EMBL/GenBank/DDBJ whole genome shotgun (WGS) entry which is preliminary data.</text>
</comment>
<evidence type="ECO:0000256" key="1">
    <source>
        <dbReference type="ARBA" id="ARBA00009764"/>
    </source>
</evidence>
<dbReference type="GO" id="GO:0009424">
    <property type="term" value="C:bacterial-type flagellum hook"/>
    <property type="evidence" value="ECO:0007669"/>
    <property type="project" value="UniProtKB-UniRule"/>
</dbReference>
<dbReference type="GO" id="GO:0007155">
    <property type="term" value="P:cell adhesion"/>
    <property type="evidence" value="ECO:0007669"/>
    <property type="project" value="InterPro"/>
</dbReference>
<comment type="similarity">
    <text evidence="1 5">Belongs to the FliD family.</text>
</comment>
<keyword evidence="3" id="KW-0175">Coiled coil</keyword>
<name>A0A147HB73_9BURK</name>
<gene>
    <name evidence="8" type="ORF">NS331_02900</name>
</gene>
<protein>
    <recommendedName>
        <fullName evidence="5">Flagellar hook-associated protein 2</fullName>
        <shortName evidence="5">HAP2</shortName>
    </recommendedName>
    <alternativeName>
        <fullName evidence="5">Flagellar cap protein</fullName>
    </alternativeName>
</protein>
<reference evidence="8 9" key="1">
    <citation type="journal article" date="2016" name="Front. Microbiol.">
        <title>Genomic Resource of Rice Seed Associated Bacteria.</title>
        <authorList>
            <person name="Midha S."/>
            <person name="Bansal K."/>
            <person name="Sharma S."/>
            <person name="Kumar N."/>
            <person name="Patil P.P."/>
            <person name="Chaudhry V."/>
            <person name="Patil P.B."/>
        </authorList>
    </citation>
    <scope>NUCLEOTIDE SEQUENCE [LARGE SCALE GENOMIC DNA]</scope>
    <source>
        <strain evidence="8 9">NS331</strain>
    </source>
</reference>
<comment type="function">
    <text evidence="5">Required for morphogenesis and for the elongation of the flagellar filament by facilitating polymerization of the flagellin monomers at the tip of growing filament. Forms a capping structure, which prevents flagellin subunits (transported through the central channel of the flagellum) from leaking out without polymerization at the distal end.</text>
</comment>
<accession>A0A147HB73</accession>
<dbReference type="EMBL" id="LDSL01000021">
    <property type="protein sequence ID" value="KTT27207.1"/>
    <property type="molecule type" value="Genomic_DNA"/>
</dbReference>
<dbReference type="Pfam" id="PF02465">
    <property type="entry name" value="FliD_N"/>
    <property type="match status" value="1"/>
</dbReference>
<evidence type="ECO:0000256" key="3">
    <source>
        <dbReference type="ARBA" id="ARBA00023054"/>
    </source>
</evidence>
<dbReference type="GO" id="GO:0071973">
    <property type="term" value="P:bacterial-type flagellum-dependent cell motility"/>
    <property type="evidence" value="ECO:0007669"/>
    <property type="project" value="TreeGrafter"/>
</dbReference>
<proteinExistence type="inferred from homology"/>
<evidence type="ECO:0000256" key="2">
    <source>
        <dbReference type="ARBA" id="ARBA00011255"/>
    </source>
</evidence>
<evidence type="ECO:0000259" key="7">
    <source>
        <dbReference type="Pfam" id="PF07195"/>
    </source>
</evidence>
<evidence type="ECO:0000313" key="9">
    <source>
        <dbReference type="Proteomes" id="UP000072741"/>
    </source>
</evidence>
<dbReference type="RefSeq" id="WP_058640513.1">
    <property type="nucleotide sequence ID" value="NZ_LDSL01000021.1"/>
</dbReference>